<dbReference type="AlphaFoldDB" id="A0A377Q9V5"/>
<dbReference type="Proteomes" id="UP000255108">
    <property type="component" value="Unassembled WGS sequence"/>
</dbReference>
<dbReference type="SUPFAM" id="SSF52833">
    <property type="entry name" value="Thioredoxin-like"/>
    <property type="match status" value="1"/>
</dbReference>
<dbReference type="InterPro" id="IPR010987">
    <property type="entry name" value="Glutathione-S-Trfase_C-like"/>
</dbReference>
<proteinExistence type="inferred from homology"/>
<dbReference type="Gene3D" id="3.40.30.10">
    <property type="entry name" value="Glutaredoxin"/>
    <property type="match status" value="1"/>
</dbReference>
<evidence type="ECO:0000256" key="1">
    <source>
        <dbReference type="RuleBase" id="RU003494"/>
    </source>
</evidence>
<reference evidence="5 7" key="2">
    <citation type="submission" date="2019-03" db="EMBL/GenBank/DDBJ databases">
        <title>Genomic Encyclopedia of Type Strains, Phase IV (KMG-IV): sequencing the most valuable type-strain genomes for metagenomic binning, comparative biology and taxonomic classification.</title>
        <authorList>
            <person name="Goeker M."/>
        </authorList>
    </citation>
    <scope>NUCLEOTIDE SEQUENCE [LARGE SCALE GENOMIC DNA]</scope>
    <source>
        <strain evidence="5 7">DSM 3764</strain>
    </source>
</reference>
<organism evidence="4 6">
    <name type="scientific">Iodobacter fluviatilis</name>
    <dbReference type="NCBI Taxonomy" id="537"/>
    <lineage>
        <taxon>Bacteria</taxon>
        <taxon>Pseudomonadati</taxon>
        <taxon>Pseudomonadota</taxon>
        <taxon>Betaproteobacteria</taxon>
        <taxon>Neisseriales</taxon>
        <taxon>Chitinibacteraceae</taxon>
        <taxon>Iodobacter</taxon>
    </lineage>
</organism>
<dbReference type="EC" id="2.5.1.18" evidence="4"/>
<dbReference type="CDD" id="cd03188">
    <property type="entry name" value="GST_C_Beta"/>
    <property type="match status" value="1"/>
</dbReference>
<dbReference type="Pfam" id="PF02798">
    <property type="entry name" value="GST_N"/>
    <property type="match status" value="1"/>
</dbReference>
<dbReference type="InterPro" id="IPR036282">
    <property type="entry name" value="Glutathione-S-Trfase_C_sf"/>
</dbReference>
<keyword evidence="7" id="KW-1185">Reference proteome</keyword>
<name>A0A377Q9V5_9NEIS</name>
<protein>
    <submittedName>
        <fullName evidence="4 5">Glutathione S-transferase</fullName>
        <ecNumber evidence="4">2.5.1.18</ecNumber>
    </submittedName>
</protein>
<dbReference type="SFLD" id="SFLDS00019">
    <property type="entry name" value="Glutathione_Transferase_(cytos"/>
    <property type="match status" value="1"/>
</dbReference>
<evidence type="ECO:0000313" key="6">
    <source>
        <dbReference type="Proteomes" id="UP000255108"/>
    </source>
</evidence>
<dbReference type="RefSeq" id="WP_115227573.1">
    <property type="nucleotide sequence ID" value="NZ_CAWOLO010000003.1"/>
</dbReference>
<dbReference type="InterPro" id="IPR004046">
    <property type="entry name" value="GST_C"/>
</dbReference>
<dbReference type="Pfam" id="PF00043">
    <property type="entry name" value="GST_C"/>
    <property type="match status" value="1"/>
</dbReference>
<comment type="similarity">
    <text evidence="1">Belongs to the GST superfamily.</text>
</comment>
<dbReference type="CDD" id="cd03057">
    <property type="entry name" value="GST_N_Beta"/>
    <property type="match status" value="1"/>
</dbReference>
<dbReference type="SUPFAM" id="SSF47616">
    <property type="entry name" value="GST C-terminal domain-like"/>
    <property type="match status" value="1"/>
</dbReference>
<dbReference type="InterPro" id="IPR036249">
    <property type="entry name" value="Thioredoxin-like_sf"/>
</dbReference>
<reference evidence="4 6" key="1">
    <citation type="submission" date="2018-06" db="EMBL/GenBank/DDBJ databases">
        <authorList>
            <consortium name="Pathogen Informatics"/>
            <person name="Doyle S."/>
        </authorList>
    </citation>
    <scope>NUCLEOTIDE SEQUENCE [LARGE SCALE GENOMIC DNA]</scope>
    <source>
        <strain evidence="4 6">NCTC11159</strain>
    </source>
</reference>
<feature type="domain" description="GST C-terminal" evidence="3">
    <location>
        <begin position="86"/>
        <end position="213"/>
    </location>
</feature>
<dbReference type="InterPro" id="IPR004045">
    <property type="entry name" value="Glutathione_S-Trfase_N"/>
</dbReference>
<feature type="domain" description="GST N-terminal" evidence="2">
    <location>
        <begin position="1"/>
        <end position="80"/>
    </location>
</feature>
<evidence type="ECO:0000313" key="5">
    <source>
        <dbReference type="EMBL" id="TCU88570.1"/>
    </source>
</evidence>
<evidence type="ECO:0000259" key="2">
    <source>
        <dbReference type="PROSITE" id="PS50404"/>
    </source>
</evidence>
<evidence type="ECO:0000313" key="4">
    <source>
        <dbReference type="EMBL" id="STQ91359.1"/>
    </source>
</evidence>
<sequence>MYKLYYYPRNASWVPHIFLEEMGVDYELVLVDRKSKAQKSAEYMRLNPAGRIPTLVHKDVVVFESAAICLYLCEQNPQAGLIPDVTDPLRAKFYQWLFYLNASLQPELMLYFYPAEHTTVLNCTAAIAEAQESRITEMFSLLNAELEGKTFLVGDYMTVCDYYLFMLSHWASDFKKPPLSFPSLGPYLCQLAKRQAMINVCEAEGTSLAMYDSAVQKT</sequence>
<dbReference type="SFLD" id="SFLDG01150">
    <property type="entry name" value="Main.1:_Beta-like"/>
    <property type="match status" value="1"/>
</dbReference>
<dbReference type="GO" id="GO:0004364">
    <property type="term" value="F:glutathione transferase activity"/>
    <property type="evidence" value="ECO:0007669"/>
    <property type="project" value="UniProtKB-EC"/>
</dbReference>
<accession>A0A377Q9V5</accession>
<dbReference type="Proteomes" id="UP000295794">
    <property type="component" value="Unassembled WGS sequence"/>
</dbReference>
<dbReference type="PANTHER" id="PTHR44051:SF8">
    <property type="entry name" value="GLUTATHIONE S-TRANSFERASE GSTA"/>
    <property type="match status" value="1"/>
</dbReference>
<dbReference type="InterPro" id="IPR040079">
    <property type="entry name" value="Glutathione_S-Trfase"/>
</dbReference>
<evidence type="ECO:0000259" key="3">
    <source>
        <dbReference type="PROSITE" id="PS50405"/>
    </source>
</evidence>
<dbReference type="PROSITE" id="PS50404">
    <property type="entry name" value="GST_NTER"/>
    <property type="match status" value="1"/>
</dbReference>
<gene>
    <name evidence="4" type="primary">gst</name>
    <name evidence="5" type="ORF">EV682_103154</name>
    <name evidence="4" type="ORF">NCTC11159_02431</name>
</gene>
<dbReference type="OrthoDB" id="8772754at2"/>
<dbReference type="SFLD" id="SFLDG00358">
    <property type="entry name" value="Main_(cytGST)"/>
    <property type="match status" value="1"/>
</dbReference>
<keyword evidence="4" id="KW-0808">Transferase</keyword>
<dbReference type="PROSITE" id="PS50405">
    <property type="entry name" value="GST_CTER"/>
    <property type="match status" value="1"/>
</dbReference>
<dbReference type="EMBL" id="UGHR01000001">
    <property type="protein sequence ID" value="STQ91359.1"/>
    <property type="molecule type" value="Genomic_DNA"/>
</dbReference>
<dbReference type="EMBL" id="SMBT01000003">
    <property type="protein sequence ID" value="TCU88570.1"/>
    <property type="molecule type" value="Genomic_DNA"/>
</dbReference>
<evidence type="ECO:0000313" key="7">
    <source>
        <dbReference type="Proteomes" id="UP000295794"/>
    </source>
</evidence>
<dbReference type="Gene3D" id="1.20.1050.10">
    <property type="match status" value="1"/>
</dbReference>
<dbReference type="PANTHER" id="PTHR44051">
    <property type="entry name" value="GLUTATHIONE S-TRANSFERASE-RELATED"/>
    <property type="match status" value="1"/>
</dbReference>